<gene>
    <name evidence="2" type="ORF">LSAT_V11C900459270</name>
</gene>
<dbReference type="InterPro" id="IPR056715">
    <property type="entry name" value="DUF7813"/>
</dbReference>
<sequence length="251" mass="28388">MDDRSPMPPLIHLRITTQILKQTTTILSIHHHHHLLIFIFLLFLILSLHSNVEIATHSLASFIDHDPSIKSLFSRLHISFNPPHPPSPTIIVVGLSSSSPMVLITDIVRLLPVTKWEDRRIFTVGRSNLKFTKLRIGVLSLSKTSFILIMIAGKCILFGYSGVIKVNVPGTIPEKIKKKMFMNVSRWRSNLVGPTKSEIIILSLDILYLMDSGKNEAHEMLKVAHLKYDNASDALMKKAREVAHKFGDKYD</sequence>
<comment type="caution">
    <text evidence="2">The sequence shown here is derived from an EMBL/GenBank/DDBJ whole genome shotgun (WGS) entry which is preliminary data.</text>
</comment>
<keyword evidence="1" id="KW-0472">Membrane</keyword>
<protein>
    <submittedName>
        <fullName evidence="2">Uncharacterized protein</fullName>
    </submittedName>
</protein>
<name>A0A9R1WMP2_LACSA</name>
<dbReference type="AlphaFoldDB" id="A0A9R1WMP2"/>
<evidence type="ECO:0000313" key="2">
    <source>
        <dbReference type="EMBL" id="KAJ0185425.1"/>
    </source>
</evidence>
<proteinExistence type="predicted"/>
<evidence type="ECO:0000256" key="1">
    <source>
        <dbReference type="SAM" id="Phobius"/>
    </source>
</evidence>
<feature type="transmembrane region" description="Helical" evidence="1">
    <location>
        <begin position="136"/>
        <end position="160"/>
    </location>
</feature>
<dbReference type="Pfam" id="PF25105">
    <property type="entry name" value="DUF7813"/>
    <property type="match status" value="1"/>
</dbReference>
<feature type="transmembrane region" description="Helical" evidence="1">
    <location>
        <begin position="90"/>
        <end position="111"/>
    </location>
</feature>
<evidence type="ECO:0000313" key="3">
    <source>
        <dbReference type="Proteomes" id="UP000235145"/>
    </source>
</evidence>
<keyword evidence="1" id="KW-0812">Transmembrane</keyword>
<organism evidence="2 3">
    <name type="scientific">Lactuca sativa</name>
    <name type="common">Garden lettuce</name>
    <dbReference type="NCBI Taxonomy" id="4236"/>
    <lineage>
        <taxon>Eukaryota</taxon>
        <taxon>Viridiplantae</taxon>
        <taxon>Streptophyta</taxon>
        <taxon>Embryophyta</taxon>
        <taxon>Tracheophyta</taxon>
        <taxon>Spermatophyta</taxon>
        <taxon>Magnoliopsida</taxon>
        <taxon>eudicotyledons</taxon>
        <taxon>Gunneridae</taxon>
        <taxon>Pentapetalae</taxon>
        <taxon>asterids</taxon>
        <taxon>campanulids</taxon>
        <taxon>Asterales</taxon>
        <taxon>Asteraceae</taxon>
        <taxon>Cichorioideae</taxon>
        <taxon>Cichorieae</taxon>
        <taxon>Lactucinae</taxon>
        <taxon>Lactuca</taxon>
    </lineage>
</organism>
<keyword evidence="1" id="KW-1133">Transmembrane helix</keyword>
<feature type="transmembrane region" description="Helical" evidence="1">
    <location>
        <begin position="35"/>
        <end position="52"/>
    </location>
</feature>
<accession>A0A9R1WMP2</accession>
<dbReference type="PANTHER" id="PTHR36353:SF1">
    <property type="entry name" value="TRANSMEMBRANE PROTEIN"/>
    <property type="match status" value="1"/>
</dbReference>
<reference evidence="2 3" key="1">
    <citation type="journal article" date="2017" name="Nat. Commun.">
        <title>Genome assembly with in vitro proximity ligation data and whole-genome triplication in lettuce.</title>
        <authorList>
            <person name="Reyes-Chin-Wo S."/>
            <person name="Wang Z."/>
            <person name="Yang X."/>
            <person name="Kozik A."/>
            <person name="Arikit S."/>
            <person name="Song C."/>
            <person name="Xia L."/>
            <person name="Froenicke L."/>
            <person name="Lavelle D.O."/>
            <person name="Truco M.J."/>
            <person name="Xia R."/>
            <person name="Zhu S."/>
            <person name="Xu C."/>
            <person name="Xu H."/>
            <person name="Xu X."/>
            <person name="Cox K."/>
            <person name="Korf I."/>
            <person name="Meyers B.C."/>
            <person name="Michelmore R.W."/>
        </authorList>
    </citation>
    <scope>NUCLEOTIDE SEQUENCE [LARGE SCALE GENOMIC DNA]</scope>
    <source>
        <strain evidence="3">cv. Salinas</strain>
        <tissue evidence="2">Seedlings</tissue>
    </source>
</reference>
<dbReference type="PANTHER" id="PTHR36353">
    <property type="entry name" value="TRANSMEMBRANE PROTEIN"/>
    <property type="match status" value="1"/>
</dbReference>
<keyword evidence="3" id="KW-1185">Reference proteome</keyword>
<dbReference type="Proteomes" id="UP000235145">
    <property type="component" value="Unassembled WGS sequence"/>
</dbReference>
<dbReference type="EMBL" id="NBSK02000009">
    <property type="protein sequence ID" value="KAJ0185425.1"/>
    <property type="molecule type" value="Genomic_DNA"/>
</dbReference>